<comment type="caution">
    <text evidence="8">The sequence shown here is derived from an EMBL/GenBank/DDBJ whole genome shotgun (WGS) entry which is preliminary data.</text>
</comment>
<organism evidence="8 9">
    <name type="scientific">Agrobacterium genomosp. 13 str. CFBP 6927</name>
    <dbReference type="NCBI Taxonomy" id="1183428"/>
    <lineage>
        <taxon>Bacteria</taxon>
        <taxon>Pseudomonadati</taxon>
        <taxon>Pseudomonadota</taxon>
        <taxon>Alphaproteobacteria</taxon>
        <taxon>Hyphomicrobiales</taxon>
        <taxon>Rhizobiaceae</taxon>
        <taxon>Rhizobium/Agrobacterium group</taxon>
        <taxon>Agrobacterium</taxon>
        <taxon>Agrobacterium tumefaciens complex</taxon>
    </lineage>
</organism>
<evidence type="ECO:0000256" key="2">
    <source>
        <dbReference type="ARBA" id="ARBA00029447"/>
    </source>
</evidence>
<dbReference type="Pfam" id="PF00015">
    <property type="entry name" value="MCPsignal"/>
    <property type="match status" value="1"/>
</dbReference>
<dbReference type="SUPFAM" id="SSF158472">
    <property type="entry name" value="HAMP domain-like"/>
    <property type="match status" value="1"/>
</dbReference>
<accession>A0ABM9VN44</accession>
<dbReference type="SMART" id="SM00304">
    <property type="entry name" value="HAMP"/>
    <property type="match status" value="2"/>
</dbReference>
<proteinExistence type="inferred from homology"/>
<evidence type="ECO:0000259" key="7">
    <source>
        <dbReference type="PROSITE" id="PS50885"/>
    </source>
</evidence>
<protein>
    <submittedName>
        <fullName evidence="8">Methyl-accepting chemotaxis protein</fullName>
    </submittedName>
</protein>
<evidence type="ECO:0000256" key="5">
    <source>
        <dbReference type="SAM" id="Phobius"/>
    </source>
</evidence>
<keyword evidence="9" id="KW-1185">Reference proteome</keyword>
<dbReference type="PANTHER" id="PTHR43531">
    <property type="entry name" value="PROTEIN ICFG"/>
    <property type="match status" value="1"/>
</dbReference>
<dbReference type="CDD" id="cd11386">
    <property type="entry name" value="MCP_signal"/>
    <property type="match status" value="1"/>
</dbReference>
<dbReference type="EMBL" id="FBWH01000048">
    <property type="protein sequence ID" value="CUX64047.1"/>
    <property type="molecule type" value="Genomic_DNA"/>
</dbReference>
<dbReference type="InterPro" id="IPR004089">
    <property type="entry name" value="MCPsignal_dom"/>
</dbReference>
<keyword evidence="3" id="KW-0807">Transducer</keyword>
<feature type="transmembrane region" description="Helical" evidence="5">
    <location>
        <begin position="27"/>
        <end position="47"/>
    </location>
</feature>
<dbReference type="Gene3D" id="1.10.287.950">
    <property type="entry name" value="Methyl-accepting chemotaxis protein"/>
    <property type="match status" value="1"/>
</dbReference>
<dbReference type="InterPro" id="IPR003660">
    <property type="entry name" value="HAMP_dom"/>
</dbReference>
<keyword evidence="5" id="KW-1133">Transmembrane helix</keyword>
<evidence type="ECO:0000256" key="4">
    <source>
        <dbReference type="SAM" id="MobiDB-lite"/>
    </source>
</evidence>
<dbReference type="Proteomes" id="UP000191812">
    <property type="component" value="Unassembled WGS sequence"/>
</dbReference>
<reference evidence="8 9" key="1">
    <citation type="submission" date="2016-01" db="EMBL/GenBank/DDBJ databases">
        <authorList>
            <person name="Regsiter A."/>
            <person name="william w."/>
        </authorList>
    </citation>
    <scope>NUCLEOTIDE SEQUENCE [LARGE SCALE GENOMIC DNA]</scope>
    <source>
        <strain evidence="8 9">CFBP 6927</strain>
    </source>
</reference>
<evidence type="ECO:0000313" key="9">
    <source>
        <dbReference type="Proteomes" id="UP000191812"/>
    </source>
</evidence>
<sequence length="784" mass="83654">MLGVGTDPALGAATAMLNRFHSISTKVLVIFLALMAISTGALTLLGYQSSSGVLEEQASKSMESILVFRGDMLQERLEQLKTQADSIAKIESLQMAVVSMRSGWGTVQKSSGDAKAELQRVFVKENPFTDREKLIKPENPSGFYYSTHEKTQTDIGGYLKETPFSDVLFIDPAGTVYYSYLKGPAFGETITGGAWTESGLGAAFARGAANAEKAVNDVAQTSFSGLRIDAATNEAGIYYGIPVVKFGAFKGIVLFRVKQEIFSQILEKGVAAGSSEKSAIISADGKVLGVEGGRLVSLDPAIYGFHGEALNAAGMTIAKIDRPDGEANAYARPFAFAGEKYLAVESMLRSELNAGSISIAGTLAVIGLGVLAAMCVATAFFARRLFAPLEKLAGLTGEVAAGRLDAEIGNQDRNDEIGRMAQALGSFREKLILQREMEETASRTREEAETARRAHLAEREAEAGTLQMVVRSLDEGLDRLANGNLAYRIDTVFPEDLESLRHNFNTALARLSETMQAIGGNSAAVRGGSEEMRVGADQLAERTERQAASITETASAIKAITEAVRDQIDRAEQATRIARDASTEATASSRVMEQTIAAMEAIQTSSRQINQIIGVIDEIAFQTNLLALNAGVEAARAGDAGKGFAVVAQEVRELAQRSAAAAKEITSLLKRSTDEVSAGVVLVEKAGASLTGIGKHVQTISSRIEEIMESTRDEAHTLAEINSTVTSLDTMTQQNAAMVEETTAAIHNLASEAGEMDGRLGQFVLAPDPDARGYRETRQFRRAG</sequence>
<evidence type="ECO:0000313" key="8">
    <source>
        <dbReference type="EMBL" id="CUX64047.1"/>
    </source>
</evidence>
<evidence type="ECO:0000256" key="3">
    <source>
        <dbReference type="PROSITE-ProRule" id="PRU00284"/>
    </source>
</evidence>
<feature type="domain" description="HAMP" evidence="7">
    <location>
        <begin position="383"/>
        <end position="436"/>
    </location>
</feature>
<gene>
    <name evidence="8" type="ORF">AGR13a_Lc90125</name>
</gene>
<dbReference type="PROSITE" id="PS50885">
    <property type="entry name" value="HAMP"/>
    <property type="match status" value="2"/>
</dbReference>
<feature type="domain" description="HAMP" evidence="7">
    <location>
        <begin position="464"/>
        <end position="516"/>
    </location>
</feature>
<dbReference type="SUPFAM" id="SSF58104">
    <property type="entry name" value="Methyl-accepting chemotaxis protein (MCP) signaling domain"/>
    <property type="match status" value="1"/>
</dbReference>
<dbReference type="InterPro" id="IPR051310">
    <property type="entry name" value="MCP_chemotaxis"/>
</dbReference>
<keyword evidence="1" id="KW-0145">Chemotaxis</keyword>
<dbReference type="CDD" id="cd06225">
    <property type="entry name" value="HAMP"/>
    <property type="match status" value="1"/>
</dbReference>
<keyword evidence="5" id="KW-0812">Transmembrane</keyword>
<feature type="domain" description="Methyl-accepting transducer" evidence="6">
    <location>
        <begin position="521"/>
        <end position="750"/>
    </location>
</feature>
<dbReference type="SMART" id="SM00283">
    <property type="entry name" value="MA"/>
    <property type="match status" value="1"/>
</dbReference>
<evidence type="ECO:0000256" key="1">
    <source>
        <dbReference type="ARBA" id="ARBA00022500"/>
    </source>
</evidence>
<dbReference type="PROSITE" id="PS50111">
    <property type="entry name" value="CHEMOTAXIS_TRANSDUC_2"/>
    <property type="match status" value="1"/>
</dbReference>
<name>A0ABM9VN44_9HYPH</name>
<feature type="region of interest" description="Disordered" evidence="4">
    <location>
        <begin position="438"/>
        <end position="457"/>
    </location>
</feature>
<feature type="transmembrane region" description="Helical" evidence="5">
    <location>
        <begin position="357"/>
        <end position="382"/>
    </location>
</feature>
<dbReference type="Pfam" id="PF00672">
    <property type="entry name" value="HAMP"/>
    <property type="match status" value="1"/>
</dbReference>
<comment type="similarity">
    <text evidence="2">Belongs to the methyl-accepting chemotaxis (MCP) protein family.</text>
</comment>
<dbReference type="PANTHER" id="PTHR43531:SF11">
    <property type="entry name" value="METHYL-ACCEPTING CHEMOTAXIS PROTEIN 3"/>
    <property type="match status" value="1"/>
</dbReference>
<evidence type="ECO:0000259" key="6">
    <source>
        <dbReference type="PROSITE" id="PS50111"/>
    </source>
</evidence>
<keyword evidence="5" id="KW-0472">Membrane</keyword>
<dbReference type="Gene3D" id="6.10.340.10">
    <property type="match status" value="1"/>
</dbReference>